<dbReference type="PATRIC" id="fig|1550024.3.peg.3756"/>
<evidence type="ECO:0000256" key="1">
    <source>
        <dbReference type="ARBA" id="ARBA00001946"/>
    </source>
</evidence>
<evidence type="ECO:0000256" key="7">
    <source>
        <dbReference type="ARBA" id="ARBA00022842"/>
    </source>
</evidence>
<dbReference type="CDD" id="cd09638">
    <property type="entry name" value="Cas2_I_II_III"/>
    <property type="match status" value="1"/>
</dbReference>
<dbReference type="GO" id="GO:0004521">
    <property type="term" value="F:RNA endonuclease activity"/>
    <property type="evidence" value="ECO:0007669"/>
    <property type="project" value="InterPro"/>
</dbReference>
<reference evidence="10" key="1">
    <citation type="submission" date="2015-02" db="EMBL/GenBank/DDBJ databases">
        <title>A novel member of the family Ruminococcaceae isolated from human feces.</title>
        <authorList>
            <person name="Shkoporov A.N."/>
            <person name="Chaplin A.V."/>
            <person name="Motuzova O.V."/>
            <person name="Kafarskaia L.I."/>
            <person name="Khokhlova E.V."/>
            <person name="Efimov B.A."/>
        </authorList>
    </citation>
    <scope>NUCLEOTIDE SEQUENCE [LARGE SCALE GENOMIC DNA]</scope>
    <source>
        <strain evidence="10">585-1</strain>
    </source>
</reference>
<dbReference type="HAMAP" id="MF_01471">
    <property type="entry name" value="Cas2"/>
    <property type="match status" value="1"/>
</dbReference>
<dbReference type="Proteomes" id="UP000472755">
    <property type="component" value="Unassembled WGS sequence"/>
</dbReference>
<evidence type="ECO:0000313" key="15">
    <source>
        <dbReference type="Proteomes" id="UP000472755"/>
    </source>
</evidence>
<dbReference type="SUPFAM" id="SSF143430">
    <property type="entry name" value="TTP0101/SSO1404-like"/>
    <property type="match status" value="1"/>
</dbReference>
<dbReference type="EC" id="3.1.-.-" evidence="9"/>
<name>A0A0D8IWM6_9FIRM</name>
<dbReference type="Proteomes" id="UP000449193">
    <property type="component" value="Unassembled WGS sequence"/>
</dbReference>
<dbReference type="Pfam" id="PF09827">
    <property type="entry name" value="CRISPR_Cas2"/>
    <property type="match status" value="1"/>
</dbReference>
<comment type="cofactor">
    <cofactor evidence="1 9">
        <name>Mg(2+)</name>
        <dbReference type="ChEBI" id="CHEBI:18420"/>
    </cofactor>
</comment>
<accession>A0A0D8IWM6</accession>
<comment type="function">
    <text evidence="9">CRISPR (clustered regularly interspaced short palindromic repeat), is an adaptive immune system that provides protection against mobile genetic elements (viruses, transposable elements and conjugative plasmids). CRISPR clusters contain sequences complementary to antecedent mobile elements and target invading nucleic acids. CRISPR clusters are transcribed and processed into CRISPR RNA (crRNA). Functions as a ssRNA-specific endoribonuclease. Involved in the integration of spacer DNA into the CRISPR cassette.</text>
</comment>
<organism evidence="10 13">
    <name type="scientific">Ruthenibacterium lactatiformans</name>
    <dbReference type="NCBI Taxonomy" id="1550024"/>
    <lineage>
        <taxon>Bacteria</taxon>
        <taxon>Bacillati</taxon>
        <taxon>Bacillota</taxon>
        <taxon>Clostridia</taxon>
        <taxon>Eubacteriales</taxon>
        <taxon>Oscillospiraceae</taxon>
        <taxon>Ruthenibacterium</taxon>
    </lineage>
</organism>
<dbReference type="GO" id="GO:0051607">
    <property type="term" value="P:defense response to virus"/>
    <property type="evidence" value="ECO:0007669"/>
    <property type="project" value="UniProtKB-UniRule"/>
</dbReference>
<dbReference type="GO" id="GO:0043571">
    <property type="term" value="P:maintenance of CRISPR repeat elements"/>
    <property type="evidence" value="ECO:0007669"/>
    <property type="project" value="UniProtKB-UniRule"/>
</dbReference>
<evidence type="ECO:0000313" key="10">
    <source>
        <dbReference type="EMBL" id="KJF38681.1"/>
    </source>
</evidence>
<protein>
    <recommendedName>
        <fullName evidence="9">CRISPR-associated endoribonuclease Cas2</fullName>
        <ecNumber evidence="9">3.1.-.-</ecNumber>
    </recommendedName>
</protein>
<comment type="subunit">
    <text evidence="9">Homodimer, forms a heterotetramer with a Cas1 homodimer.</text>
</comment>
<reference evidence="14 15" key="2">
    <citation type="journal article" date="2019" name="Nat. Med.">
        <title>A library of human gut bacterial isolates paired with longitudinal multiomics data enables mechanistic microbiome research.</title>
        <authorList>
            <person name="Poyet M."/>
            <person name="Groussin M."/>
            <person name="Gibbons S.M."/>
            <person name="Avila-Pacheco J."/>
            <person name="Jiang X."/>
            <person name="Kearney S.M."/>
            <person name="Perrotta A.R."/>
            <person name="Berdy B."/>
            <person name="Zhao S."/>
            <person name="Lieberman T.D."/>
            <person name="Swanson P.K."/>
            <person name="Smith M."/>
            <person name="Roesemann S."/>
            <person name="Alexander J.E."/>
            <person name="Rich S.A."/>
            <person name="Livny J."/>
            <person name="Vlamakis H."/>
            <person name="Clish C."/>
            <person name="Bullock K."/>
            <person name="Deik A."/>
            <person name="Scott J."/>
            <person name="Pierce K.A."/>
            <person name="Xavier R.J."/>
            <person name="Alm E.J."/>
        </authorList>
    </citation>
    <scope>NUCLEOTIDE SEQUENCE [LARGE SCALE GENOMIC DNA]</scope>
    <source>
        <strain evidence="11 15">BIOML-A4</strain>
        <strain evidence="12 14">BIOML-A7</strain>
    </source>
</reference>
<sequence>MRMLVFFDLPVQTKKQRREATAFRNFLIKDGYHMLQYSVYARVCNGNDAVTKHRARLTGQLPANGAVRLLVVTEKQYQSIEILLGPFSPADTPFACEQLTLF</sequence>
<comment type="caution">
    <text evidence="10">The sequence shown here is derived from an EMBL/GenBank/DDBJ whole genome shotgun (WGS) entry which is preliminary data.</text>
</comment>
<evidence type="ECO:0000256" key="8">
    <source>
        <dbReference type="ARBA" id="ARBA00023118"/>
    </source>
</evidence>
<keyword evidence="6 9" id="KW-0378">Hydrolase</keyword>
<dbReference type="GO" id="GO:0016787">
    <property type="term" value="F:hydrolase activity"/>
    <property type="evidence" value="ECO:0007669"/>
    <property type="project" value="UniProtKB-KW"/>
</dbReference>
<keyword evidence="4 9" id="KW-0479">Metal-binding</keyword>
<evidence type="ECO:0000256" key="2">
    <source>
        <dbReference type="ARBA" id="ARBA00009959"/>
    </source>
</evidence>
<evidence type="ECO:0000256" key="5">
    <source>
        <dbReference type="ARBA" id="ARBA00022759"/>
    </source>
</evidence>
<evidence type="ECO:0000256" key="3">
    <source>
        <dbReference type="ARBA" id="ARBA00022722"/>
    </source>
</evidence>
<dbReference type="InterPro" id="IPR019199">
    <property type="entry name" value="Virulence_VapD/CRISPR_Cas2"/>
</dbReference>
<dbReference type="EMBL" id="WMZR01000016">
    <property type="protein sequence ID" value="MTS52284.1"/>
    <property type="molecule type" value="Genomic_DNA"/>
</dbReference>
<dbReference type="Proteomes" id="UP000032483">
    <property type="component" value="Unassembled WGS sequence"/>
</dbReference>
<keyword evidence="13" id="KW-1185">Reference proteome</keyword>
<comment type="similarity">
    <text evidence="2 9">Belongs to the CRISPR-associated endoribonuclease Cas2 protein family.</text>
</comment>
<evidence type="ECO:0000256" key="4">
    <source>
        <dbReference type="ARBA" id="ARBA00022723"/>
    </source>
</evidence>
<proteinExistence type="inferred from homology"/>
<evidence type="ECO:0000313" key="11">
    <source>
        <dbReference type="EMBL" id="MTS27945.1"/>
    </source>
</evidence>
<dbReference type="InterPro" id="IPR021127">
    <property type="entry name" value="CRISPR_associated_Cas2"/>
</dbReference>
<dbReference type="EMBL" id="WMZU01000018">
    <property type="protein sequence ID" value="MTS27945.1"/>
    <property type="molecule type" value="Genomic_DNA"/>
</dbReference>
<evidence type="ECO:0000256" key="6">
    <source>
        <dbReference type="ARBA" id="ARBA00022801"/>
    </source>
</evidence>
<evidence type="ECO:0000313" key="12">
    <source>
        <dbReference type="EMBL" id="MTS52284.1"/>
    </source>
</evidence>
<keyword evidence="3 9" id="KW-0540">Nuclease</keyword>
<evidence type="ECO:0000313" key="13">
    <source>
        <dbReference type="Proteomes" id="UP000032483"/>
    </source>
</evidence>
<keyword evidence="5 9" id="KW-0255">Endonuclease</keyword>
<feature type="binding site" evidence="9">
    <location>
        <position position="8"/>
    </location>
    <ligand>
        <name>Mg(2+)</name>
        <dbReference type="ChEBI" id="CHEBI:18420"/>
        <note>catalytic</note>
    </ligand>
</feature>
<dbReference type="GO" id="GO:0046872">
    <property type="term" value="F:metal ion binding"/>
    <property type="evidence" value="ECO:0007669"/>
    <property type="project" value="UniProtKB-UniRule"/>
</dbReference>
<keyword evidence="7 9" id="KW-0460">Magnesium</keyword>
<gene>
    <name evidence="9 11" type="primary">cas2</name>
    <name evidence="12" type="ORF">GMD52_12125</name>
    <name evidence="11" type="ORF">GMD59_11685</name>
    <name evidence="10" type="ORF">TQ39_16460</name>
</gene>
<evidence type="ECO:0000313" key="14">
    <source>
        <dbReference type="Proteomes" id="UP000449193"/>
    </source>
</evidence>
<keyword evidence="8 9" id="KW-0051">Antiviral defense</keyword>
<evidence type="ECO:0000256" key="9">
    <source>
        <dbReference type="HAMAP-Rule" id="MF_01471"/>
    </source>
</evidence>
<dbReference type="NCBIfam" id="TIGR01573">
    <property type="entry name" value="cas2"/>
    <property type="match status" value="1"/>
</dbReference>
<dbReference type="EMBL" id="JXXK01000033">
    <property type="protein sequence ID" value="KJF38681.1"/>
    <property type="molecule type" value="Genomic_DNA"/>
</dbReference>
<dbReference type="AlphaFoldDB" id="A0A0D8IWM6"/>